<dbReference type="RefSeq" id="WP_179750319.1">
    <property type="nucleotide sequence ID" value="NZ_BAAAGN010000005.1"/>
</dbReference>
<dbReference type="GO" id="GO:0032259">
    <property type="term" value="P:methylation"/>
    <property type="evidence" value="ECO:0007669"/>
    <property type="project" value="UniProtKB-KW"/>
</dbReference>
<evidence type="ECO:0000256" key="3">
    <source>
        <dbReference type="ARBA" id="ARBA00034487"/>
    </source>
</evidence>
<evidence type="ECO:0000256" key="7">
    <source>
        <dbReference type="ARBA" id="ARBA00047943"/>
    </source>
</evidence>
<dbReference type="NCBIfam" id="NF008823">
    <property type="entry name" value="PRK11873.1"/>
    <property type="match status" value="1"/>
</dbReference>
<evidence type="ECO:0000313" key="11">
    <source>
        <dbReference type="Proteomes" id="UP000521922"/>
    </source>
</evidence>
<reference evidence="10 11" key="1">
    <citation type="submission" date="2020-07" db="EMBL/GenBank/DDBJ databases">
        <title>Sequencing the genomes of 1000 actinobacteria strains.</title>
        <authorList>
            <person name="Klenk H.-P."/>
        </authorList>
    </citation>
    <scope>NUCLEOTIDE SEQUENCE [LARGE SCALE GENOMIC DNA]</scope>
    <source>
        <strain evidence="10 11">DSM 7487</strain>
    </source>
</reference>
<dbReference type="EMBL" id="JACCBB010000001">
    <property type="protein sequence ID" value="NYD21783.1"/>
    <property type="molecule type" value="Genomic_DNA"/>
</dbReference>
<dbReference type="InterPro" id="IPR029063">
    <property type="entry name" value="SAM-dependent_MTases_sf"/>
</dbReference>
<dbReference type="Pfam" id="PF13847">
    <property type="entry name" value="Methyltransf_31"/>
    <property type="match status" value="1"/>
</dbReference>
<dbReference type="PANTHER" id="PTHR43675:SF8">
    <property type="entry name" value="ARSENITE METHYLTRANSFERASE"/>
    <property type="match status" value="1"/>
</dbReference>
<protein>
    <recommendedName>
        <fullName evidence="5">Arsenite methyltransferase</fullName>
        <ecNumber evidence="4">2.1.1.137</ecNumber>
    </recommendedName>
</protein>
<dbReference type="CDD" id="cd02440">
    <property type="entry name" value="AdoMet_MTases"/>
    <property type="match status" value="1"/>
</dbReference>
<evidence type="ECO:0000256" key="2">
    <source>
        <dbReference type="ARBA" id="ARBA00022691"/>
    </source>
</evidence>
<comment type="caution">
    <text evidence="10">The sequence shown here is derived from an EMBL/GenBank/DDBJ whole genome shotgun (WGS) entry which is preliminary data.</text>
</comment>
<feature type="domain" description="Methyltransferase" evidence="9">
    <location>
        <begin position="83"/>
        <end position="227"/>
    </location>
</feature>
<evidence type="ECO:0000313" key="10">
    <source>
        <dbReference type="EMBL" id="NYD21783.1"/>
    </source>
</evidence>
<dbReference type="EC" id="2.1.1.137" evidence="4"/>
<comment type="catalytic activity">
    <reaction evidence="6">
        <text>arsenic triglutathione + [thioredoxin]-dithiol + S-adenosyl-L-methionine + 2 H2O = methylarsonous acid + [thioredoxin]-disulfide + 3 glutathione + S-adenosyl-L-homocysteine + H(+)</text>
        <dbReference type="Rhea" id="RHEA:69460"/>
        <dbReference type="Rhea" id="RHEA-COMP:10698"/>
        <dbReference type="Rhea" id="RHEA-COMP:10700"/>
        <dbReference type="ChEBI" id="CHEBI:15377"/>
        <dbReference type="ChEBI" id="CHEBI:15378"/>
        <dbReference type="ChEBI" id="CHEBI:17826"/>
        <dbReference type="ChEBI" id="CHEBI:29950"/>
        <dbReference type="ChEBI" id="CHEBI:50058"/>
        <dbReference type="ChEBI" id="CHEBI:57856"/>
        <dbReference type="ChEBI" id="CHEBI:57925"/>
        <dbReference type="ChEBI" id="CHEBI:59789"/>
        <dbReference type="ChEBI" id="CHEBI:183640"/>
        <dbReference type="EC" id="2.1.1.137"/>
    </reaction>
</comment>
<name>A0A7Y9ATP4_9ACTN</name>
<evidence type="ECO:0000256" key="8">
    <source>
        <dbReference type="ARBA" id="ARBA00048428"/>
    </source>
</evidence>
<organism evidence="10 11">
    <name type="scientific">Kineococcus aurantiacus</name>
    <dbReference type="NCBI Taxonomy" id="37633"/>
    <lineage>
        <taxon>Bacteria</taxon>
        <taxon>Bacillati</taxon>
        <taxon>Actinomycetota</taxon>
        <taxon>Actinomycetes</taxon>
        <taxon>Kineosporiales</taxon>
        <taxon>Kineosporiaceae</taxon>
        <taxon>Kineococcus</taxon>
    </lineage>
</organism>
<evidence type="ECO:0000256" key="1">
    <source>
        <dbReference type="ARBA" id="ARBA00022679"/>
    </source>
</evidence>
<keyword evidence="2" id="KW-0949">S-adenosyl-L-methionine</keyword>
<dbReference type="AlphaFoldDB" id="A0A7Y9ATP4"/>
<sequence length="289" mass="29090">MVDQHAHEAPEQLREEVRQRYAAAARVVTAGGQGSCGSADALEQTDVFGAARYGARELDGLPAGAVAASLGCGNPLVVADLQPGDRVLDLGSGGGIDVLLSAERVGPTGKAYGLDMTEEMLALARANAAEAGAENVEFLLGRIEAVPLPAGTVDVVISNCVVNLSTDKPAVLAEVFRVLTPGGRIGISDVVAEDHLTPAQRAERGSYAGCIAGALSRSEYLHGLAAAGFTDASVEFTHEVAEGLHGAVVRATKPIADPAGAVAAAGVAECCAAQAQGGGTHPTGSCGCR</sequence>
<dbReference type="GO" id="GO:0030791">
    <property type="term" value="F:arsenite methyltransferase activity"/>
    <property type="evidence" value="ECO:0007669"/>
    <property type="project" value="UniProtKB-EC"/>
</dbReference>
<dbReference type="SUPFAM" id="SSF53335">
    <property type="entry name" value="S-adenosyl-L-methionine-dependent methyltransferases"/>
    <property type="match status" value="1"/>
</dbReference>
<proteinExistence type="inferred from homology"/>
<evidence type="ECO:0000256" key="4">
    <source>
        <dbReference type="ARBA" id="ARBA00034521"/>
    </source>
</evidence>
<dbReference type="Gene3D" id="3.40.50.150">
    <property type="entry name" value="Vaccinia Virus protein VP39"/>
    <property type="match status" value="1"/>
</dbReference>
<evidence type="ECO:0000256" key="5">
    <source>
        <dbReference type="ARBA" id="ARBA00034545"/>
    </source>
</evidence>
<comment type="catalytic activity">
    <reaction evidence="8">
        <text>arsenic triglutathione + 3 [thioredoxin]-dithiol + 3 S-adenosyl-L-methionine = trimethylarsine + 3 [thioredoxin]-disulfide + 3 glutathione + 3 S-adenosyl-L-homocysteine + 3 H(+)</text>
        <dbReference type="Rhea" id="RHEA:69432"/>
        <dbReference type="Rhea" id="RHEA-COMP:10698"/>
        <dbReference type="Rhea" id="RHEA-COMP:10700"/>
        <dbReference type="ChEBI" id="CHEBI:15378"/>
        <dbReference type="ChEBI" id="CHEBI:27130"/>
        <dbReference type="ChEBI" id="CHEBI:29950"/>
        <dbReference type="ChEBI" id="CHEBI:50058"/>
        <dbReference type="ChEBI" id="CHEBI:57856"/>
        <dbReference type="ChEBI" id="CHEBI:57925"/>
        <dbReference type="ChEBI" id="CHEBI:59789"/>
        <dbReference type="ChEBI" id="CHEBI:183640"/>
        <dbReference type="EC" id="2.1.1.137"/>
    </reaction>
</comment>
<comment type="similarity">
    <text evidence="3">Belongs to the methyltransferase superfamily. Arsenite methyltransferase family.</text>
</comment>
<keyword evidence="10" id="KW-0489">Methyltransferase</keyword>
<comment type="catalytic activity">
    <reaction evidence="7">
        <text>arsenic triglutathione + 2 [thioredoxin]-dithiol + 2 S-adenosyl-L-methionine + H2O = dimethylarsinous acid + 2 [thioredoxin]-disulfide + 3 glutathione + 2 S-adenosyl-L-homocysteine + 2 H(+)</text>
        <dbReference type="Rhea" id="RHEA:69464"/>
        <dbReference type="Rhea" id="RHEA-COMP:10698"/>
        <dbReference type="Rhea" id="RHEA-COMP:10700"/>
        <dbReference type="ChEBI" id="CHEBI:15377"/>
        <dbReference type="ChEBI" id="CHEBI:15378"/>
        <dbReference type="ChEBI" id="CHEBI:23808"/>
        <dbReference type="ChEBI" id="CHEBI:29950"/>
        <dbReference type="ChEBI" id="CHEBI:50058"/>
        <dbReference type="ChEBI" id="CHEBI:57856"/>
        <dbReference type="ChEBI" id="CHEBI:57925"/>
        <dbReference type="ChEBI" id="CHEBI:59789"/>
        <dbReference type="ChEBI" id="CHEBI:183640"/>
        <dbReference type="EC" id="2.1.1.137"/>
    </reaction>
</comment>
<gene>
    <name evidence="10" type="ORF">BJ968_001323</name>
</gene>
<evidence type="ECO:0000259" key="9">
    <source>
        <dbReference type="Pfam" id="PF13847"/>
    </source>
</evidence>
<accession>A0A7Y9ATP4</accession>
<dbReference type="InterPro" id="IPR026669">
    <property type="entry name" value="Arsenite_MeTrfase-like"/>
</dbReference>
<dbReference type="InterPro" id="IPR025714">
    <property type="entry name" value="Methyltranfer_dom"/>
</dbReference>
<dbReference type="PANTHER" id="PTHR43675">
    <property type="entry name" value="ARSENITE METHYLTRANSFERASE"/>
    <property type="match status" value="1"/>
</dbReference>
<keyword evidence="1 10" id="KW-0808">Transferase</keyword>
<dbReference type="Proteomes" id="UP000521922">
    <property type="component" value="Unassembled WGS sequence"/>
</dbReference>
<evidence type="ECO:0000256" key="6">
    <source>
        <dbReference type="ARBA" id="ARBA00047941"/>
    </source>
</evidence>
<keyword evidence="11" id="KW-1185">Reference proteome</keyword>